<evidence type="ECO:0000256" key="1">
    <source>
        <dbReference type="SAM" id="SignalP"/>
    </source>
</evidence>
<evidence type="ECO:0000313" key="2">
    <source>
        <dbReference type="EMBL" id="ELR18578.1"/>
    </source>
</evidence>
<protein>
    <submittedName>
        <fullName evidence="2">Uncharacterized protein</fullName>
    </submittedName>
</protein>
<dbReference type="KEGG" id="acan:ACA1_155240"/>
<accession>L8H1F6</accession>
<reference evidence="2 3" key="1">
    <citation type="journal article" date="2013" name="Genome Biol.">
        <title>Genome of Acanthamoeba castellanii highlights extensive lateral gene transfer and early evolution of tyrosine kinase signaling.</title>
        <authorList>
            <person name="Clarke M."/>
            <person name="Lohan A.J."/>
            <person name="Liu B."/>
            <person name="Lagkouvardos I."/>
            <person name="Roy S."/>
            <person name="Zafar N."/>
            <person name="Bertelli C."/>
            <person name="Schilde C."/>
            <person name="Kianianmomeni A."/>
            <person name="Burglin T.R."/>
            <person name="Frech C."/>
            <person name="Turcotte B."/>
            <person name="Kopec K.O."/>
            <person name="Synnott J.M."/>
            <person name="Choo C."/>
            <person name="Paponov I."/>
            <person name="Finkler A."/>
            <person name="Soon Heng Tan C."/>
            <person name="Hutchins A.P."/>
            <person name="Weinmeier T."/>
            <person name="Rattei T."/>
            <person name="Chu J.S."/>
            <person name="Gimenez G."/>
            <person name="Irimia M."/>
            <person name="Rigden D.J."/>
            <person name="Fitzpatrick D.A."/>
            <person name="Lorenzo-Morales J."/>
            <person name="Bateman A."/>
            <person name="Chiu C.H."/>
            <person name="Tang P."/>
            <person name="Hegemann P."/>
            <person name="Fromm H."/>
            <person name="Raoult D."/>
            <person name="Greub G."/>
            <person name="Miranda-Saavedra D."/>
            <person name="Chen N."/>
            <person name="Nash P."/>
            <person name="Ginger M.L."/>
            <person name="Horn M."/>
            <person name="Schaap P."/>
            <person name="Caler L."/>
            <person name="Loftus B."/>
        </authorList>
    </citation>
    <scope>NUCLEOTIDE SEQUENCE [LARGE SCALE GENOMIC DNA]</scope>
    <source>
        <strain evidence="2 3">Neff</strain>
    </source>
</reference>
<dbReference type="GeneID" id="14919316"/>
<feature type="signal peptide" evidence="1">
    <location>
        <begin position="1"/>
        <end position="19"/>
    </location>
</feature>
<dbReference type="RefSeq" id="XP_004340617.1">
    <property type="nucleotide sequence ID" value="XM_004340569.1"/>
</dbReference>
<name>L8H1F6_ACACF</name>
<feature type="chain" id="PRO_5003990800" evidence="1">
    <location>
        <begin position="20"/>
        <end position="296"/>
    </location>
</feature>
<dbReference type="VEuPathDB" id="AmoebaDB:ACA1_155240"/>
<organism evidence="2 3">
    <name type="scientific">Acanthamoeba castellanii (strain ATCC 30010 / Neff)</name>
    <dbReference type="NCBI Taxonomy" id="1257118"/>
    <lineage>
        <taxon>Eukaryota</taxon>
        <taxon>Amoebozoa</taxon>
        <taxon>Discosea</taxon>
        <taxon>Longamoebia</taxon>
        <taxon>Centramoebida</taxon>
        <taxon>Acanthamoebidae</taxon>
        <taxon>Acanthamoeba</taxon>
    </lineage>
</organism>
<dbReference type="AlphaFoldDB" id="L8H1F6"/>
<evidence type="ECO:0000313" key="3">
    <source>
        <dbReference type="Proteomes" id="UP000011083"/>
    </source>
</evidence>
<dbReference type="Proteomes" id="UP000011083">
    <property type="component" value="Unassembled WGS sequence"/>
</dbReference>
<keyword evidence="1" id="KW-0732">Signal</keyword>
<dbReference type="OMA" id="WFIGSEN"/>
<keyword evidence="3" id="KW-1185">Reference proteome</keyword>
<dbReference type="EMBL" id="KB007951">
    <property type="protein sequence ID" value="ELR18578.1"/>
    <property type="molecule type" value="Genomic_DNA"/>
</dbReference>
<gene>
    <name evidence="2" type="ORF">ACA1_155240</name>
</gene>
<sequence length="296" mass="32215">MKALAVLMCIGLLAVATHGMGHIPTPFGMMPETCVHRVRSGATIREVEGGVHVAHPEGDVHLPTRPECVAWLKERMAATEARLSQSSQPAGSDVPTETFPPSNGWLDYVGYYPSQLVHYFSGRYTVPQTPKNMGGLLYWFIGSENFQTGIGVTILQPVLTYYTNGWTFSSWNCCPQGQAHQSTPISGFGPGDVLDGVIDQSGDNWVVYSSFGRQSTQLTVPDAGRKFNWVDVTLETYDVTDCAQFASGPVSFYDMKLVLSDGSSVPPVWQLNSPASTKCNGTLTVNSPFSVTIRHN</sequence>
<dbReference type="OrthoDB" id="10520236at2759"/>
<proteinExistence type="predicted"/>